<proteinExistence type="predicted"/>
<sequence length="94" mass="10749">MRSTVARNNGNNEYIYKFTGGDPEQLADQERILKEAGLDVGRWGMYPAVQTAEEYREGLAAIWERKPKGWPNYQHPFTTLGVCTEEEFHGALSR</sequence>
<organism evidence="1 2">
    <name type="scientific">Candidatus Berkelbacteria bacterium RBG_13_40_8</name>
    <dbReference type="NCBI Taxonomy" id="1797467"/>
    <lineage>
        <taxon>Bacteria</taxon>
        <taxon>Candidatus Berkelbacteria</taxon>
    </lineage>
</organism>
<reference evidence="1 2" key="1">
    <citation type="journal article" date="2016" name="Nat. Commun.">
        <title>Thousands of microbial genomes shed light on interconnected biogeochemical processes in an aquifer system.</title>
        <authorList>
            <person name="Anantharaman K."/>
            <person name="Brown C.T."/>
            <person name="Hug L.A."/>
            <person name="Sharon I."/>
            <person name="Castelle C.J."/>
            <person name="Probst A.J."/>
            <person name="Thomas B.C."/>
            <person name="Singh A."/>
            <person name="Wilkins M.J."/>
            <person name="Karaoz U."/>
            <person name="Brodie E.L."/>
            <person name="Williams K.H."/>
            <person name="Hubbard S.S."/>
            <person name="Banfield J.F."/>
        </authorList>
    </citation>
    <scope>NUCLEOTIDE SEQUENCE [LARGE SCALE GENOMIC DNA]</scope>
</reference>
<gene>
    <name evidence="1" type="ORF">A2V71_02010</name>
</gene>
<evidence type="ECO:0000313" key="1">
    <source>
        <dbReference type="EMBL" id="OGD57174.1"/>
    </source>
</evidence>
<accession>A0A1F5DQ45</accession>
<protein>
    <submittedName>
        <fullName evidence="1">Uncharacterized protein</fullName>
    </submittedName>
</protein>
<name>A0A1F5DQ45_9BACT</name>
<evidence type="ECO:0000313" key="2">
    <source>
        <dbReference type="Proteomes" id="UP000178764"/>
    </source>
</evidence>
<dbReference type="AlphaFoldDB" id="A0A1F5DQ45"/>
<dbReference type="EMBL" id="MEZT01000005">
    <property type="protein sequence ID" value="OGD57174.1"/>
    <property type="molecule type" value="Genomic_DNA"/>
</dbReference>
<dbReference type="Proteomes" id="UP000178764">
    <property type="component" value="Unassembled WGS sequence"/>
</dbReference>
<comment type="caution">
    <text evidence="1">The sequence shown here is derived from an EMBL/GenBank/DDBJ whole genome shotgun (WGS) entry which is preliminary data.</text>
</comment>